<dbReference type="InterPro" id="IPR036388">
    <property type="entry name" value="WH-like_DNA-bd_sf"/>
</dbReference>
<gene>
    <name evidence="8" type="primary">pdhR_6</name>
    <name evidence="8" type="ORF">GALL_207310</name>
</gene>
<evidence type="ECO:0000256" key="6">
    <source>
        <dbReference type="ARBA" id="ARBA00039592"/>
    </source>
</evidence>
<evidence type="ECO:0000256" key="2">
    <source>
        <dbReference type="ARBA" id="ARBA00023015"/>
    </source>
</evidence>
<dbReference type="Pfam" id="PF00392">
    <property type="entry name" value="GntR"/>
    <property type="match status" value="1"/>
</dbReference>
<keyword evidence="8" id="KW-0670">Pyruvate</keyword>
<keyword evidence="2" id="KW-0805">Transcription regulation</keyword>
<dbReference type="CDD" id="cd07377">
    <property type="entry name" value="WHTH_GntR"/>
    <property type="match status" value="1"/>
</dbReference>
<evidence type="ECO:0000313" key="8">
    <source>
        <dbReference type="EMBL" id="OIQ97179.1"/>
    </source>
</evidence>
<dbReference type="PANTHER" id="PTHR43537:SF34">
    <property type="entry name" value="PYRUVATE DEHYDROGENASE COMPLEX REPRESSOR"/>
    <property type="match status" value="1"/>
</dbReference>
<keyword evidence="1" id="KW-0678">Repressor</keyword>
<name>A0A1J5S5W3_9ZZZZ</name>
<dbReference type="SMART" id="SM00345">
    <property type="entry name" value="HTH_GNTR"/>
    <property type="match status" value="1"/>
</dbReference>
<accession>A0A1J5S5W3</accession>
<keyword evidence="4" id="KW-0804">Transcription</keyword>
<comment type="function">
    <text evidence="5">Transcriptional repressor for the pyruvate dehydrogenase complex genes aceEF and lpd.</text>
</comment>
<dbReference type="SUPFAM" id="SSF46785">
    <property type="entry name" value="Winged helix' DNA-binding domain"/>
    <property type="match status" value="1"/>
</dbReference>
<proteinExistence type="predicted"/>
<dbReference type="Gene3D" id="1.20.120.530">
    <property type="entry name" value="GntR ligand-binding domain-like"/>
    <property type="match status" value="1"/>
</dbReference>
<evidence type="ECO:0000259" key="7">
    <source>
        <dbReference type="PROSITE" id="PS50949"/>
    </source>
</evidence>
<dbReference type="InterPro" id="IPR008920">
    <property type="entry name" value="TF_FadR/GntR_C"/>
</dbReference>
<evidence type="ECO:0000256" key="5">
    <source>
        <dbReference type="ARBA" id="ARBA00037357"/>
    </source>
</evidence>
<evidence type="ECO:0000256" key="4">
    <source>
        <dbReference type="ARBA" id="ARBA00023163"/>
    </source>
</evidence>
<evidence type="ECO:0000256" key="3">
    <source>
        <dbReference type="ARBA" id="ARBA00023125"/>
    </source>
</evidence>
<dbReference type="PROSITE" id="PS50949">
    <property type="entry name" value="HTH_GNTR"/>
    <property type="match status" value="1"/>
</dbReference>
<dbReference type="GO" id="GO:0003677">
    <property type="term" value="F:DNA binding"/>
    <property type="evidence" value="ECO:0007669"/>
    <property type="project" value="UniProtKB-KW"/>
</dbReference>
<dbReference type="SUPFAM" id="SSF48008">
    <property type="entry name" value="GntR ligand-binding domain-like"/>
    <property type="match status" value="1"/>
</dbReference>
<protein>
    <recommendedName>
        <fullName evidence="6">Pyruvate dehydrogenase complex repressor</fullName>
    </recommendedName>
</protein>
<reference evidence="8" key="1">
    <citation type="submission" date="2016-10" db="EMBL/GenBank/DDBJ databases">
        <title>Sequence of Gallionella enrichment culture.</title>
        <authorList>
            <person name="Poehlein A."/>
            <person name="Muehling M."/>
            <person name="Daniel R."/>
        </authorList>
    </citation>
    <scope>NUCLEOTIDE SEQUENCE</scope>
</reference>
<dbReference type="PRINTS" id="PR00035">
    <property type="entry name" value="HTHGNTR"/>
</dbReference>
<keyword evidence="3" id="KW-0238">DNA-binding</keyword>
<sequence>MGYTAKNHIRPRKLSDAVARHLESLILEGTLRSGERLPPERELALQLDVSRPSLREALATLEQRGILETRRGGTFVGPILGAAFASDLQELMRSSPDSPGDYLEFRSGMDGVAAAFAAERASDIDLDIIGQRFRAIEDMHQREQPDAEADADALFHLATYEASHNVLMIQIMGGLADLLRQDVLYNRFKLYSRQGVRELLLDQHRAIHDAIQARDPQAARAAAETHVSFTRAALSEIDRTDTRLELALRRFAESEGAP</sequence>
<feature type="domain" description="HTH gntR-type" evidence="7">
    <location>
        <begin position="12"/>
        <end position="79"/>
    </location>
</feature>
<dbReference type="InterPro" id="IPR011711">
    <property type="entry name" value="GntR_C"/>
</dbReference>
<dbReference type="SMART" id="SM00895">
    <property type="entry name" value="FCD"/>
    <property type="match status" value="1"/>
</dbReference>
<dbReference type="AlphaFoldDB" id="A0A1J5S5W3"/>
<organism evidence="8">
    <name type="scientific">mine drainage metagenome</name>
    <dbReference type="NCBI Taxonomy" id="410659"/>
    <lineage>
        <taxon>unclassified sequences</taxon>
        <taxon>metagenomes</taxon>
        <taxon>ecological metagenomes</taxon>
    </lineage>
</organism>
<comment type="caution">
    <text evidence="8">The sequence shown here is derived from an EMBL/GenBank/DDBJ whole genome shotgun (WGS) entry which is preliminary data.</text>
</comment>
<dbReference type="Pfam" id="PF07729">
    <property type="entry name" value="FCD"/>
    <property type="match status" value="1"/>
</dbReference>
<dbReference type="GO" id="GO:0003700">
    <property type="term" value="F:DNA-binding transcription factor activity"/>
    <property type="evidence" value="ECO:0007669"/>
    <property type="project" value="InterPro"/>
</dbReference>
<dbReference type="InterPro" id="IPR000524">
    <property type="entry name" value="Tscrpt_reg_HTH_GntR"/>
</dbReference>
<dbReference type="EMBL" id="MLJW01000136">
    <property type="protein sequence ID" value="OIQ97179.1"/>
    <property type="molecule type" value="Genomic_DNA"/>
</dbReference>
<dbReference type="InterPro" id="IPR036390">
    <property type="entry name" value="WH_DNA-bd_sf"/>
</dbReference>
<dbReference type="Gene3D" id="1.10.10.10">
    <property type="entry name" value="Winged helix-like DNA-binding domain superfamily/Winged helix DNA-binding domain"/>
    <property type="match status" value="1"/>
</dbReference>
<dbReference type="PANTHER" id="PTHR43537">
    <property type="entry name" value="TRANSCRIPTIONAL REGULATOR, GNTR FAMILY"/>
    <property type="match status" value="1"/>
</dbReference>
<evidence type="ECO:0000256" key="1">
    <source>
        <dbReference type="ARBA" id="ARBA00022491"/>
    </source>
</evidence>